<dbReference type="InterPro" id="IPR020846">
    <property type="entry name" value="MFS_dom"/>
</dbReference>
<dbReference type="AlphaFoldDB" id="A0A8H6X7S9"/>
<gene>
    <name evidence="6" type="ORF">MVEN_02216200</name>
</gene>
<evidence type="ECO:0000256" key="1">
    <source>
        <dbReference type="ARBA" id="ARBA00004141"/>
    </source>
</evidence>
<dbReference type="InterPro" id="IPR036259">
    <property type="entry name" value="MFS_trans_sf"/>
</dbReference>
<dbReference type="Gene3D" id="1.20.1720.10">
    <property type="entry name" value="Multidrug resistance protein D"/>
    <property type="match status" value="1"/>
</dbReference>
<dbReference type="PROSITE" id="PS50850">
    <property type="entry name" value="MFS"/>
    <property type="match status" value="1"/>
</dbReference>
<accession>A0A8H6X7S9</accession>
<keyword evidence="7" id="KW-1185">Reference proteome</keyword>
<keyword evidence="3" id="KW-1133">Transmembrane helix</keyword>
<organism evidence="6 7">
    <name type="scientific">Mycena venus</name>
    <dbReference type="NCBI Taxonomy" id="2733690"/>
    <lineage>
        <taxon>Eukaryota</taxon>
        <taxon>Fungi</taxon>
        <taxon>Dikarya</taxon>
        <taxon>Basidiomycota</taxon>
        <taxon>Agaricomycotina</taxon>
        <taxon>Agaricomycetes</taxon>
        <taxon>Agaricomycetidae</taxon>
        <taxon>Agaricales</taxon>
        <taxon>Marasmiineae</taxon>
        <taxon>Mycenaceae</taxon>
        <taxon>Mycena</taxon>
    </lineage>
</organism>
<evidence type="ECO:0000313" key="6">
    <source>
        <dbReference type="EMBL" id="KAF7335615.1"/>
    </source>
</evidence>
<evidence type="ECO:0000256" key="2">
    <source>
        <dbReference type="ARBA" id="ARBA00022692"/>
    </source>
</evidence>
<keyword evidence="4" id="KW-0472">Membrane</keyword>
<dbReference type="InterPro" id="IPR011701">
    <property type="entry name" value="MFS"/>
</dbReference>
<dbReference type="PANTHER" id="PTHR23501">
    <property type="entry name" value="MAJOR FACILITATOR SUPERFAMILY"/>
    <property type="match status" value="1"/>
</dbReference>
<evidence type="ECO:0000256" key="3">
    <source>
        <dbReference type="ARBA" id="ARBA00022989"/>
    </source>
</evidence>
<dbReference type="SUPFAM" id="SSF103473">
    <property type="entry name" value="MFS general substrate transporter"/>
    <property type="match status" value="1"/>
</dbReference>
<comment type="subcellular location">
    <subcellularLocation>
        <location evidence="1">Membrane</location>
        <topology evidence="1">Multi-pass membrane protein</topology>
    </subcellularLocation>
</comment>
<dbReference type="GO" id="GO:0022857">
    <property type="term" value="F:transmembrane transporter activity"/>
    <property type="evidence" value="ECO:0007669"/>
    <property type="project" value="InterPro"/>
</dbReference>
<dbReference type="PANTHER" id="PTHR23501:SF198">
    <property type="entry name" value="AZOLE RESISTANCE PROTEIN 1-RELATED"/>
    <property type="match status" value="1"/>
</dbReference>
<dbReference type="Pfam" id="PF07690">
    <property type="entry name" value="MFS_1"/>
    <property type="match status" value="1"/>
</dbReference>
<evidence type="ECO:0000313" key="7">
    <source>
        <dbReference type="Proteomes" id="UP000620124"/>
    </source>
</evidence>
<proteinExistence type="predicted"/>
<name>A0A8H6X7S9_9AGAR</name>
<evidence type="ECO:0000259" key="5">
    <source>
        <dbReference type="PROSITE" id="PS50850"/>
    </source>
</evidence>
<evidence type="ECO:0000256" key="4">
    <source>
        <dbReference type="ARBA" id="ARBA00023136"/>
    </source>
</evidence>
<sequence length="153" mass="16646">MAYKNAFHPPLRVEPNHFMSQRPFHVLHPQLSPSQDFNSFSLQGWISDSYILAETIFILIHGKFLRIFAAKWVLVSGIALFEIGSLLCGVAQGVGQIIAGRTVSGMGTAAICDIVGHTPRGSAAPVRETTDPLPTYKVIGKANENGTQRDSVE</sequence>
<feature type="domain" description="Major facilitator superfamily (MFS) profile" evidence="5">
    <location>
        <begin position="1"/>
        <end position="153"/>
    </location>
</feature>
<dbReference type="Proteomes" id="UP000620124">
    <property type="component" value="Unassembled WGS sequence"/>
</dbReference>
<keyword evidence="2" id="KW-0812">Transmembrane</keyword>
<protein>
    <submittedName>
        <fullName evidence="6">Major facilitator transporter-like protein</fullName>
    </submittedName>
</protein>
<dbReference type="GO" id="GO:0005886">
    <property type="term" value="C:plasma membrane"/>
    <property type="evidence" value="ECO:0007669"/>
    <property type="project" value="TreeGrafter"/>
</dbReference>
<comment type="caution">
    <text evidence="6">The sequence shown here is derived from an EMBL/GenBank/DDBJ whole genome shotgun (WGS) entry which is preliminary data.</text>
</comment>
<dbReference type="EMBL" id="JACAZI010000024">
    <property type="protein sequence ID" value="KAF7335615.1"/>
    <property type="molecule type" value="Genomic_DNA"/>
</dbReference>
<dbReference type="OrthoDB" id="10021397at2759"/>
<reference evidence="6" key="1">
    <citation type="submission" date="2020-05" db="EMBL/GenBank/DDBJ databases">
        <title>Mycena genomes resolve the evolution of fungal bioluminescence.</title>
        <authorList>
            <person name="Tsai I.J."/>
        </authorList>
    </citation>
    <scope>NUCLEOTIDE SEQUENCE</scope>
    <source>
        <strain evidence="6">CCC161011</strain>
    </source>
</reference>